<dbReference type="AlphaFoldDB" id="A0A119CYI3"/>
<evidence type="ECO:0000313" key="1">
    <source>
        <dbReference type="EMBL" id="KVW99827.1"/>
    </source>
</evidence>
<dbReference type="Proteomes" id="UP000055702">
    <property type="component" value="Unassembled WGS sequence"/>
</dbReference>
<dbReference type="RefSeq" id="WP_059748012.1">
    <property type="nucleotide sequence ID" value="NZ_LRDC01000090.1"/>
</dbReference>
<organism evidence="1">
    <name type="scientific">Shewanella frigidimarina</name>
    <dbReference type="NCBI Taxonomy" id="56812"/>
    <lineage>
        <taxon>Bacteria</taxon>
        <taxon>Pseudomonadati</taxon>
        <taxon>Pseudomonadota</taxon>
        <taxon>Gammaproteobacteria</taxon>
        <taxon>Alteromonadales</taxon>
        <taxon>Shewanellaceae</taxon>
        <taxon>Shewanella</taxon>
    </lineage>
</organism>
<comment type="caution">
    <text evidence="1">The sequence shown here is derived from an EMBL/GenBank/DDBJ whole genome shotgun (WGS) entry which is preliminary data.</text>
</comment>
<protein>
    <submittedName>
        <fullName evidence="1">Uncharacterized protein</fullName>
    </submittedName>
</protein>
<name>A0A119CYI3_SHEFR</name>
<reference evidence="1 2" key="1">
    <citation type="submission" date="2016-01" db="EMBL/GenBank/DDBJ databases">
        <title>Draft genome of the antarctic isolate Shewanella frigidimarina Ag06-30.</title>
        <authorList>
            <person name="Parmeciano Di Noto G."/>
            <person name="Vazquez S."/>
            <person name="Mac Cormack W."/>
            <person name="Iriarte A."/>
            <person name="Quiroga C."/>
        </authorList>
    </citation>
    <scope>NUCLEOTIDE SEQUENCE [LARGE SCALE GENOMIC DNA]</scope>
    <source>
        <strain evidence="1 2">Ag06-30</strain>
    </source>
</reference>
<accession>A0A119CYI3</accession>
<sequence>MDKKLFDFNNYHDVNENINETSNTNLVVINEESSELDHEKNSIVNVEDHVTTNNIDNETLLRRDLIVYNLYSKRNLSNSEFIRHLASIIPVSTDIIMTDIASLKSVDTFKKHKVRVKQALILRGERKAALMIQGVKAINDAMDKSVKFDSDMLVNLSLRYECNPKQIVDEIIKYKKLSTQVALNKIKNHRLPVIRALVKCAKLNSRY</sequence>
<dbReference type="EMBL" id="LRDC01000090">
    <property type="protein sequence ID" value="KVW99827.1"/>
    <property type="molecule type" value="Genomic_DNA"/>
</dbReference>
<proteinExistence type="predicted"/>
<gene>
    <name evidence="1" type="ORF">AWJ07_11005</name>
</gene>
<evidence type="ECO:0000313" key="2">
    <source>
        <dbReference type="Proteomes" id="UP000055702"/>
    </source>
</evidence>